<dbReference type="GO" id="GO:0030255">
    <property type="term" value="P:protein secretion by the type IV secretion system"/>
    <property type="evidence" value="ECO:0007669"/>
    <property type="project" value="InterPro"/>
</dbReference>
<dbReference type="AlphaFoldDB" id="Q6LGW7"/>
<accession>Q6LGW7</accession>
<reference evidence="8" key="1">
    <citation type="journal article" date="2005" name="Science">
        <title>Life at depth: Photobacterium profundum genome sequence and expression analysis.</title>
        <authorList>
            <person name="Vezzi A."/>
            <person name="Campanaro S."/>
            <person name="D'Angelo M."/>
            <person name="Simonato F."/>
            <person name="Vitulo N."/>
            <person name="Lauro F.M."/>
            <person name="Cestaro A."/>
            <person name="Malacrida G."/>
            <person name="Simionati B."/>
            <person name="Cannata N."/>
            <person name="Romualdi C."/>
            <person name="Bartlett D.H."/>
            <person name="Valle G."/>
        </authorList>
    </citation>
    <scope>NUCLEOTIDE SEQUENCE [LARGE SCALE GENOMIC DNA]</scope>
    <source>
        <strain evidence="8">ATCC BAA-1253 / SS9</strain>
    </source>
</reference>
<evidence type="ECO:0000256" key="3">
    <source>
        <dbReference type="ARBA" id="ARBA00022989"/>
    </source>
</evidence>
<feature type="transmembrane region" description="Helical" evidence="6">
    <location>
        <begin position="150"/>
        <end position="167"/>
    </location>
</feature>
<keyword evidence="8" id="KW-1185">Reference proteome</keyword>
<dbReference type="eggNOG" id="COG3846">
    <property type="taxonomic scope" value="Bacteria"/>
</dbReference>
<proteinExistence type="predicted"/>
<dbReference type="RefSeq" id="WP_011221619.1">
    <property type="nucleotide sequence ID" value="NC_006371.1"/>
</dbReference>
<evidence type="ECO:0000256" key="2">
    <source>
        <dbReference type="ARBA" id="ARBA00022692"/>
    </source>
</evidence>
<feature type="transmembrane region" description="Helical" evidence="6">
    <location>
        <begin position="172"/>
        <end position="191"/>
    </location>
</feature>
<dbReference type="HOGENOM" id="CLU_626786_0_0_6"/>
<dbReference type="InterPro" id="IPR007688">
    <property type="entry name" value="Conjugal_tfr_TrbL/VirB6"/>
</dbReference>
<keyword evidence="4 6" id="KW-0472">Membrane</keyword>
<evidence type="ECO:0000256" key="1">
    <source>
        <dbReference type="ARBA" id="ARBA00004141"/>
    </source>
</evidence>
<sequence length="437" mass="45503">MRVVILIIGLLFSRLSYAQNNNALDDLLGQFHTQTALWEPIILQSMWGLFWGLAVISLVWNAIQLVLHDKGIVDFIAFLFNRVMTIGLSVWLITNASALAWAIINTFQKVAGLLSTNQEGFSPSNVFELGLSIAHKVYSSASGFSIGDNIVLGICALIILVVFAMIAAEMCILIVGAYVLVSSGVIVMAFLGSEWTRDHAMNYFTTVLGMAVQLFVMQLIIIIGYSMFSGFMTQAGTGSADYLVMVGMCIVYFALVRVVPNMATSLATGRFVFGSGSAVAAATSVAGAAAGAALLGAGAFGAMKGGIGNLAGKVGGGKIMDGVKSALSRFSPTSGTGKMAMKGATGAGKALSGSGKIAASMGKVGLNLLAQQSPVGRAMRDAASMASTPASQHQDVLNNLNAQQNAPSTSSSSPNTSTLSTDEAAYQAMQSSMNHKE</sequence>
<dbReference type="GO" id="GO:0016020">
    <property type="term" value="C:membrane"/>
    <property type="evidence" value="ECO:0007669"/>
    <property type="project" value="UniProtKB-SubCell"/>
</dbReference>
<feature type="transmembrane region" description="Helical" evidence="6">
    <location>
        <begin position="79"/>
        <end position="104"/>
    </location>
</feature>
<feature type="compositionally biased region" description="Polar residues" evidence="5">
    <location>
        <begin position="428"/>
        <end position="437"/>
    </location>
</feature>
<dbReference type="Proteomes" id="UP000000593">
    <property type="component" value="Chromosome 2"/>
</dbReference>
<organism evidence="7 8">
    <name type="scientific">Photobacterium profundum (strain SS9)</name>
    <dbReference type="NCBI Taxonomy" id="298386"/>
    <lineage>
        <taxon>Bacteria</taxon>
        <taxon>Pseudomonadati</taxon>
        <taxon>Pseudomonadota</taxon>
        <taxon>Gammaproteobacteria</taxon>
        <taxon>Vibrionales</taxon>
        <taxon>Vibrionaceae</taxon>
        <taxon>Photobacterium</taxon>
    </lineage>
</organism>
<dbReference type="InterPro" id="IPR014150">
    <property type="entry name" value="Conjugal_tfr_TrbL"/>
</dbReference>
<feature type="region of interest" description="Disordered" evidence="5">
    <location>
        <begin position="398"/>
        <end position="437"/>
    </location>
</feature>
<evidence type="ECO:0000256" key="4">
    <source>
        <dbReference type="ARBA" id="ARBA00023136"/>
    </source>
</evidence>
<evidence type="ECO:0000256" key="6">
    <source>
        <dbReference type="SAM" id="Phobius"/>
    </source>
</evidence>
<evidence type="ECO:0000256" key="5">
    <source>
        <dbReference type="SAM" id="MobiDB-lite"/>
    </source>
</evidence>
<dbReference type="EMBL" id="CR378680">
    <property type="protein sequence ID" value="CAG23463.1"/>
    <property type="molecule type" value="Genomic_DNA"/>
</dbReference>
<evidence type="ECO:0000313" key="7">
    <source>
        <dbReference type="EMBL" id="CAG23463.1"/>
    </source>
</evidence>
<feature type="transmembrane region" description="Helical" evidence="6">
    <location>
        <begin position="42"/>
        <end position="67"/>
    </location>
</feature>
<dbReference type="STRING" id="298386.PBPRB1603"/>
<dbReference type="NCBIfam" id="TIGR02783">
    <property type="entry name" value="TrbL_P"/>
    <property type="match status" value="1"/>
</dbReference>
<feature type="compositionally biased region" description="Low complexity" evidence="5">
    <location>
        <begin position="408"/>
        <end position="421"/>
    </location>
</feature>
<comment type="subcellular location">
    <subcellularLocation>
        <location evidence="1">Membrane</location>
        <topology evidence="1">Multi-pass membrane protein</topology>
    </subcellularLocation>
</comment>
<dbReference type="Pfam" id="PF04610">
    <property type="entry name" value="TrbL"/>
    <property type="match status" value="1"/>
</dbReference>
<keyword evidence="2 6" id="KW-0812">Transmembrane</keyword>
<evidence type="ECO:0000313" key="8">
    <source>
        <dbReference type="Proteomes" id="UP000000593"/>
    </source>
</evidence>
<dbReference type="KEGG" id="ppr:PBPRB1603"/>
<name>Q6LGW7_PHOPR</name>
<feature type="transmembrane region" description="Helical" evidence="6">
    <location>
        <begin position="203"/>
        <end position="228"/>
    </location>
</feature>
<feature type="transmembrane region" description="Helical" evidence="6">
    <location>
        <begin position="240"/>
        <end position="259"/>
    </location>
</feature>
<protein>
    <submittedName>
        <fullName evidence="7">Hypothetical TrbL protein</fullName>
    </submittedName>
</protein>
<feature type="compositionally biased region" description="Polar residues" evidence="5">
    <location>
        <begin position="398"/>
        <end position="407"/>
    </location>
</feature>
<feature type="transmembrane region" description="Helical" evidence="6">
    <location>
        <begin position="279"/>
        <end position="303"/>
    </location>
</feature>
<keyword evidence="3 6" id="KW-1133">Transmembrane helix</keyword>
<gene>
    <name evidence="7" type="ordered locus">PBPRB1603</name>
</gene>